<dbReference type="GO" id="GO:0098542">
    <property type="term" value="P:defense response to other organism"/>
    <property type="evidence" value="ECO:0007669"/>
    <property type="project" value="EnsemblMetazoa"/>
</dbReference>
<dbReference type="OMA" id="LISHNIG"/>
<dbReference type="GO" id="GO:0040025">
    <property type="term" value="P:vulval development"/>
    <property type="evidence" value="ECO:0007669"/>
    <property type="project" value="EnsemblMetazoa"/>
</dbReference>
<proteinExistence type="predicted"/>
<dbReference type="eggNOG" id="KOG4204">
    <property type="taxonomic scope" value="Eukaryota"/>
</dbReference>
<evidence type="ECO:0000313" key="7">
    <source>
        <dbReference type="EMBL" id="EFP02995.1"/>
    </source>
</evidence>
<gene>
    <name evidence="7" type="primary">Cre-sin-3</name>
    <name evidence="7" type="ORF">CRE_28517</name>
</gene>
<dbReference type="GO" id="GO:0003714">
    <property type="term" value="F:transcription corepressor activity"/>
    <property type="evidence" value="ECO:0007669"/>
    <property type="project" value="InterPro"/>
</dbReference>
<dbReference type="GO" id="GO:0034976">
    <property type="term" value="P:response to endoplasmic reticulum stress"/>
    <property type="evidence" value="ECO:0007669"/>
    <property type="project" value="EnsemblMetazoa"/>
</dbReference>
<keyword evidence="8" id="KW-1185">Reference proteome</keyword>
<keyword evidence="2" id="KW-0678">Repressor</keyword>
<feature type="compositionally biased region" description="Low complexity" evidence="5">
    <location>
        <begin position="233"/>
        <end position="292"/>
    </location>
</feature>
<feature type="compositionally biased region" description="Low complexity" evidence="5">
    <location>
        <begin position="448"/>
        <end position="458"/>
    </location>
</feature>
<sequence length="1648" mass="190265">MYNDQPGLGGGGGNPPQNQVTSEQFVALQQLIANLSSQQNNQLPPDPQLAHLIQTLNNEASNAQAQMQQRRHQQIQEQHEREQRELREREELERNRQEQLRQHLEHQQRMQFQGIQNIMNLPMSNLFLAQLAQQVAQQIPQVPPISAAQFAPIPIQPIPQQQAQHSPAQNLFIAANSPAQHLLAAANSPVQHLPPAANPPPPLPINHAKQICENFISQEQNIMRGHTPAQATPPIVQNVPPQPQAQLVQQQRVQQYSQQQQQPQQQHVHGPQDQHAQNPAIHAPQPMQQPMHRQPPPPQQQLNQAPAPVAIQHAAPPREQHRAPPRRNAQQRAPARRRQQPPPPEAPPRVDEALAYLRIIKQTFSSNVPIYHKFLEIMKDFRAQRIETPDVIEQVAELLYESPDLVLGFNTFLPAGYRIEMSGTKYVFNSPTSAPRVLLSPEERRVRAAAADGASADANVVPDAAPKEEDVDEATDDEQMEEEDVEGTEEEENESALEEDEEKEEKPLIEEVRQGTEDDDEEEEEEPENNEEEITKGLTARTLNIIELLKSSFTARPDKLVEFVTFLEFFINKQKFYSWKKQKEAENKREKPKNGRGEGSAPPQQNAGESMEVDEEGEAESKPEDIEETTEKIADDFAEKQSGDLMISMLAKVCLGEPELLAAMIDFLPYLQNLLINASDELVQKVRNILKFNNIRDRPDVTEGSRVDPKQVDLNLMNAMQKYKFGTKKNEKLVIKQTVGKPEEKDEELMVLQKSYRIIYEKLKTRTTTSQIKQLMIMFNMYLNMDITAEQMAAEIPKIMERERSEPEIIIMSMLGISRDPKDKPENDVDAVMRKDMPPVQQKIGIRDQKMIQQVRTIDAATVCTLGPSYRLLKGGARGKETFGRIDMSRDVQGVLNDKWTSYPSWSSEDTGSQTVKKSNLEEFHFKTEEERYELDIVVDSNRTIMEELSKTLRNFQTMSEEEKNSFKLDANLNCSYRSTFLRVMTKVFTNSVHEYVEAAQKNPLAGLKKIIDGLQEKHIQWTRFQQEANRTWRDALDKQMSSAMTLLNNQQKNYDQKAFKSKPLVNAIEQVYEERRKTGGDETLPHMTLEYSPEQKVFCDVNEVTGHFFHDLPGGKTEKDRTRVMLFRILMEWLCRPQQSVQIDIDNGEVFKFQGDESEDENLLSFLELDSDRTRNNRILIIPPPSSEESEELTADEKFRQNLYKRERRVFYGDDNVYMIIRYHHMIHERFARILATQSIYSQEYTENMKKFKKWQNGVGADMHGRHALEENFRTRRDAVNDFKNVRSSPSAYYDTTLRELKQLGGSQMDMIAFEDAVKHLFPADVVLFNNIDKLFMSLAKNIHHATCAEEQENPIKLYLKYRKRLMDTENTEEREAVEQEYAQNAEEILRGKNTYRFEFINEQNIPYINIWVIPREEKGSGDEDDDEDGNDDENDDDNEDGKDGGKDDDKDDDKADDDDEDKDDDNIEDKEDDDQEKDEDDSVDDQVPEMPARSNDEDEGEKSVDFDELPGAVGPEDSVEYEEMEIIEQTGCDMEVAFEGKYKYDEVKAIDSRPGETHRIYLNCVRVFPDHDIWLSRTKLTPRNWKTFTSYKSEGIEKVHRSCDYDKINKSRRLRIRRIEKALNRKGRREDLNTWFKRPFVPLIHV</sequence>
<feature type="domain" description="Histone deacetylase interacting" evidence="6">
    <location>
        <begin position="863"/>
        <end position="966"/>
    </location>
</feature>
<feature type="compositionally biased region" description="Acidic residues" evidence="5">
    <location>
        <begin position="469"/>
        <end position="503"/>
    </location>
</feature>
<reference evidence="7" key="1">
    <citation type="submission" date="2007-07" db="EMBL/GenBank/DDBJ databases">
        <title>PCAP assembly of the Caenorhabditis remanei genome.</title>
        <authorList>
            <consortium name="The Caenorhabditis remanei Sequencing Consortium"/>
            <person name="Wilson R.K."/>
        </authorList>
    </citation>
    <scope>NUCLEOTIDE SEQUENCE [LARGE SCALE GENOMIC DNA]</scope>
    <source>
        <strain evidence="7">PB4641</strain>
    </source>
</reference>
<dbReference type="InterPro" id="IPR036600">
    <property type="entry name" value="PAH_sf"/>
</dbReference>
<feature type="region of interest" description="Disordered" evidence="5">
    <location>
        <begin position="62"/>
        <end position="103"/>
    </location>
</feature>
<dbReference type="InterPro" id="IPR039774">
    <property type="entry name" value="Sin3-like"/>
</dbReference>
<dbReference type="FunCoup" id="E3LMX3">
    <property type="interactions" value="2781"/>
</dbReference>
<evidence type="ECO:0000256" key="3">
    <source>
        <dbReference type="ARBA" id="ARBA00023242"/>
    </source>
</evidence>
<dbReference type="OrthoDB" id="10265969at2759"/>
<dbReference type="EMBL" id="DS268411">
    <property type="protein sequence ID" value="EFP02995.1"/>
    <property type="molecule type" value="Genomic_DNA"/>
</dbReference>
<dbReference type="SUPFAM" id="SSF47762">
    <property type="entry name" value="PAH2 domain"/>
    <property type="match status" value="1"/>
</dbReference>
<keyword evidence="3 4" id="KW-0539">Nucleus</keyword>
<evidence type="ECO:0000259" key="6">
    <source>
        <dbReference type="SMART" id="SM00761"/>
    </source>
</evidence>
<dbReference type="GO" id="GO:0000122">
    <property type="term" value="P:negative regulation of transcription by RNA polymerase II"/>
    <property type="evidence" value="ECO:0007669"/>
    <property type="project" value="TreeGrafter"/>
</dbReference>
<comment type="subcellular location">
    <subcellularLocation>
        <location evidence="1 4">Nucleus</location>
    </subcellularLocation>
</comment>
<dbReference type="GO" id="GO:0040011">
    <property type="term" value="P:locomotion"/>
    <property type="evidence" value="ECO:0007669"/>
    <property type="project" value="EnsemblMetazoa"/>
</dbReference>
<evidence type="ECO:0000256" key="2">
    <source>
        <dbReference type="ARBA" id="ARBA00022491"/>
    </source>
</evidence>
<dbReference type="GO" id="GO:0070822">
    <property type="term" value="C:Sin3-type complex"/>
    <property type="evidence" value="ECO:0007669"/>
    <property type="project" value="TreeGrafter"/>
</dbReference>
<evidence type="ECO:0000256" key="5">
    <source>
        <dbReference type="SAM" id="MobiDB-lite"/>
    </source>
</evidence>
<dbReference type="GO" id="GO:0001708">
    <property type="term" value="P:cell fate specification"/>
    <property type="evidence" value="ECO:0007669"/>
    <property type="project" value="EnsemblMetazoa"/>
</dbReference>
<dbReference type="Proteomes" id="UP000008281">
    <property type="component" value="Unassembled WGS sequence"/>
</dbReference>
<dbReference type="Gene3D" id="1.20.1160.11">
    <property type="entry name" value="Paired amphipathic helix"/>
    <property type="match status" value="1"/>
</dbReference>
<dbReference type="Pfam" id="PF08295">
    <property type="entry name" value="Sin3_corepress"/>
    <property type="match status" value="1"/>
</dbReference>
<feature type="compositionally biased region" description="Acidic residues" evidence="5">
    <location>
        <begin position="1424"/>
        <end position="1442"/>
    </location>
</feature>
<dbReference type="PANTHER" id="PTHR12346">
    <property type="entry name" value="SIN3B-RELATED"/>
    <property type="match status" value="1"/>
</dbReference>
<evidence type="ECO:0000256" key="1">
    <source>
        <dbReference type="ARBA" id="ARBA00004123"/>
    </source>
</evidence>
<feature type="compositionally biased region" description="Acidic residues" evidence="5">
    <location>
        <begin position="517"/>
        <end position="532"/>
    </location>
</feature>
<feature type="compositionally biased region" description="Basic and acidic residues" evidence="5">
    <location>
        <begin position="619"/>
        <end position="628"/>
    </location>
</feature>
<dbReference type="Pfam" id="PF02671">
    <property type="entry name" value="PAH"/>
    <property type="match status" value="1"/>
</dbReference>
<feature type="compositionally biased region" description="Basic and acidic residues" evidence="5">
    <location>
        <begin position="582"/>
        <end position="596"/>
    </location>
</feature>
<feature type="region of interest" description="Disordered" evidence="5">
    <location>
        <begin position="1"/>
        <end position="24"/>
    </location>
</feature>
<dbReference type="InParanoid" id="E3LMX3"/>
<evidence type="ECO:0000313" key="8">
    <source>
        <dbReference type="Proteomes" id="UP000008281"/>
    </source>
</evidence>
<feature type="compositionally biased region" description="Basic and acidic residues" evidence="5">
    <location>
        <begin position="504"/>
        <end position="516"/>
    </location>
</feature>
<evidence type="ECO:0000256" key="4">
    <source>
        <dbReference type="PROSITE-ProRule" id="PRU00810"/>
    </source>
</evidence>
<name>E3LMX3_CAERE</name>
<dbReference type="Pfam" id="PF16879">
    <property type="entry name" value="Sin3a_C"/>
    <property type="match status" value="1"/>
</dbReference>
<dbReference type="PANTHER" id="PTHR12346:SF0">
    <property type="entry name" value="SIN3A, ISOFORM G"/>
    <property type="match status" value="1"/>
</dbReference>
<feature type="compositionally biased region" description="Basic and acidic residues" evidence="5">
    <location>
        <begin position="77"/>
        <end position="103"/>
    </location>
</feature>
<dbReference type="FunFam" id="1.20.1160.11:FF:000001">
    <property type="entry name" value="Paired amphipathic helix protein Sin3"/>
    <property type="match status" value="1"/>
</dbReference>
<dbReference type="PROSITE" id="PS51477">
    <property type="entry name" value="PAH"/>
    <property type="match status" value="1"/>
</dbReference>
<accession>E3LMX3</accession>
<organism evidence="8">
    <name type="scientific">Caenorhabditis remanei</name>
    <name type="common">Caenorhabditis vulgaris</name>
    <dbReference type="NCBI Taxonomy" id="31234"/>
    <lineage>
        <taxon>Eukaryota</taxon>
        <taxon>Metazoa</taxon>
        <taxon>Ecdysozoa</taxon>
        <taxon>Nematoda</taxon>
        <taxon>Chromadorea</taxon>
        <taxon>Rhabditida</taxon>
        <taxon>Rhabditina</taxon>
        <taxon>Rhabditomorpha</taxon>
        <taxon>Rhabditoidea</taxon>
        <taxon>Rhabditidae</taxon>
        <taxon>Peloderinae</taxon>
        <taxon>Caenorhabditis</taxon>
    </lineage>
</organism>
<protein>
    <submittedName>
        <fullName evidence="7">CRE-SIN-3 protein</fullName>
    </submittedName>
</protein>
<dbReference type="SMART" id="SM00761">
    <property type="entry name" value="HDAC_interact"/>
    <property type="match status" value="1"/>
</dbReference>
<dbReference type="HOGENOM" id="CLU_246684_0_0_1"/>
<dbReference type="InterPro" id="IPR031693">
    <property type="entry name" value="Sin3_C"/>
</dbReference>
<feature type="region of interest" description="Disordered" evidence="5">
    <location>
        <begin position="1419"/>
        <end position="1517"/>
    </location>
</feature>
<feature type="region of interest" description="Disordered" evidence="5">
    <location>
        <begin position="228"/>
        <end position="349"/>
    </location>
</feature>
<dbReference type="STRING" id="31234.E3LMX3"/>
<dbReference type="InterPro" id="IPR013194">
    <property type="entry name" value="HDAC_interact_dom"/>
</dbReference>
<feature type="region of interest" description="Disordered" evidence="5">
    <location>
        <begin position="582"/>
        <end position="628"/>
    </location>
</feature>
<feature type="region of interest" description="Disordered" evidence="5">
    <location>
        <begin position="448"/>
        <end position="536"/>
    </location>
</feature>
<feature type="compositionally biased region" description="Acidic residues" evidence="5">
    <location>
        <begin position="1451"/>
        <end position="1489"/>
    </location>
</feature>
<dbReference type="GO" id="GO:0090597">
    <property type="term" value="P:nematode male tail mating organ morphogenesis"/>
    <property type="evidence" value="ECO:0007669"/>
    <property type="project" value="EnsemblMetazoa"/>
</dbReference>
<dbReference type="InterPro" id="IPR003822">
    <property type="entry name" value="PAH"/>
</dbReference>
<dbReference type="GO" id="GO:0004407">
    <property type="term" value="F:histone deacetylase activity"/>
    <property type="evidence" value="ECO:0007669"/>
    <property type="project" value="EnsemblMetazoa"/>
</dbReference>